<dbReference type="SUPFAM" id="SSF55729">
    <property type="entry name" value="Acyl-CoA N-acyltransferases (Nat)"/>
    <property type="match status" value="1"/>
</dbReference>
<evidence type="ECO:0000313" key="4">
    <source>
        <dbReference type="EMBL" id="MBP2379193.1"/>
    </source>
</evidence>
<evidence type="ECO:0000256" key="2">
    <source>
        <dbReference type="ARBA" id="ARBA00023315"/>
    </source>
</evidence>
<dbReference type="InterPro" id="IPR050832">
    <property type="entry name" value="Bact_Acetyltransf"/>
</dbReference>
<dbReference type="InterPro" id="IPR016181">
    <property type="entry name" value="Acyl_CoA_acyltransferase"/>
</dbReference>
<keyword evidence="1" id="KW-0808">Transferase</keyword>
<reference evidence="4 5" key="1">
    <citation type="submission" date="2021-03" db="EMBL/GenBank/DDBJ databases">
        <title>Sequencing the genomes of 1000 actinobacteria strains.</title>
        <authorList>
            <person name="Klenk H.-P."/>
        </authorList>
    </citation>
    <scope>NUCLEOTIDE SEQUENCE [LARGE SCALE GENOMIC DNA]</scope>
    <source>
        <strain evidence="4 5">DSM 13468</strain>
    </source>
</reference>
<dbReference type="EMBL" id="JAGIOA010000001">
    <property type="protein sequence ID" value="MBP2379193.1"/>
    <property type="molecule type" value="Genomic_DNA"/>
</dbReference>
<proteinExistence type="predicted"/>
<keyword evidence="5" id="KW-1185">Reference proteome</keyword>
<sequence>MSDVVIRPAVSEDAEALHAIETHADALLIESLGAPEWPPAGDGAGRLSAPGFVFVLEDPSDTSPVGFVHVLDADGHAHLEQLSVLPASGRQGYGRRLVSAALDEARERGYTRMTLRTYAEIPWNAPFYSSCGFLESIPETPFQRGLVDTEASLSLDRYGRRVQMTVEL</sequence>
<dbReference type="PROSITE" id="PS51186">
    <property type="entry name" value="GNAT"/>
    <property type="match status" value="1"/>
</dbReference>
<comment type="caution">
    <text evidence="4">The sequence shown here is derived from an EMBL/GenBank/DDBJ whole genome shotgun (WGS) entry which is preliminary data.</text>
</comment>
<evidence type="ECO:0000313" key="5">
    <source>
        <dbReference type="Proteomes" id="UP000703720"/>
    </source>
</evidence>
<dbReference type="Gene3D" id="3.40.630.30">
    <property type="match status" value="1"/>
</dbReference>
<gene>
    <name evidence="4" type="ORF">JOF42_002688</name>
</gene>
<accession>A0ABS4WTA3</accession>
<organism evidence="4 5">
    <name type="scientific">Microbacterium phyllosphaerae</name>
    <dbReference type="NCBI Taxonomy" id="124798"/>
    <lineage>
        <taxon>Bacteria</taxon>
        <taxon>Bacillati</taxon>
        <taxon>Actinomycetota</taxon>
        <taxon>Actinomycetes</taxon>
        <taxon>Micrococcales</taxon>
        <taxon>Microbacteriaceae</taxon>
        <taxon>Microbacterium</taxon>
    </lineage>
</organism>
<dbReference type="RefSeq" id="WP_210098305.1">
    <property type="nucleotide sequence ID" value="NZ_BAAAIO010000003.1"/>
</dbReference>
<dbReference type="Pfam" id="PF00583">
    <property type="entry name" value="Acetyltransf_1"/>
    <property type="match status" value="1"/>
</dbReference>
<feature type="domain" description="N-acetyltransferase" evidence="3">
    <location>
        <begin position="4"/>
        <end position="156"/>
    </location>
</feature>
<name>A0ABS4WTA3_9MICO</name>
<keyword evidence="2" id="KW-0012">Acyltransferase</keyword>
<dbReference type="CDD" id="cd04301">
    <property type="entry name" value="NAT_SF"/>
    <property type="match status" value="1"/>
</dbReference>
<protein>
    <submittedName>
        <fullName evidence="4">GNAT superfamily N-acetyltransferase</fullName>
    </submittedName>
</protein>
<dbReference type="PANTHER" id="PTHR43877">
    <property type="entry name" value="AMINOALKYLPHOSPHONATE N-ACETYLTRANSFERASE-RELATED-RELATED"/>
    <property type="match status" value="1"/>
</dbReference>
<evidence type="ECO:0000256" key="1">
    <source>
        <dbReference type="ARBA" id="ARBA00022679"/>
    </source>
</evidence>
<dbReference type="Proteomes" id="UP000703720">
    <property type="component" value="Unassembled WGS sequence"/>
</dbReference>
<evidence type="ECO:0000259" key="3">
    <source>
        <dbReference type="PROSITE" id="PS51186"/>
    </source>
</evidence>
<dbReference type="InterPro" id="IPR000182">
    <property type="entry name" value="GNAT_dom"/>
</dbReference>